<accession>A0ACC0JK56</accession>
<dbReference type="EMBL" id="CM046104">
    <property type="protein sequence ID" value="KAI8424504.1"/>
    <property type="molecule type" value="Genomic_DNA"/>
</dbReference>
<comment type="caution">
    <text evidence="1">The sequence shown here is derived from an EMBL/GenBank/DDBJ whole genome shotgun (WGS) entry which is preliminary data.</text>
</comment>
<organism evidence="1 2">
    <name type="scientific">Choristoneura fumiferana</name>
    <name type="common">Spruce budworm moth</name>
    <name type="synonym">Archips fumiferana</name>
    <dbReference type="NCBI Taxonomy" id="7141"/>
    <lineage>
        <taxon>Eukaryota</taxon>
        <taxon>Metazoa</taxon>
        <taxon>Ecdysozoa</taxon>
        <taxon>Arthropoda</taxon>
        <taxon>Hexapoda</taxon>
        <taxon>Insecta</taxon>
        <taxon>Pterygota</taxon>
        <taxon>Neoptera</taxon>
        <taxon>Endopterygota</taxon>
        <taxon>Lepidoptera</taxon>
        <taxon>Glossata</taxon>
        <taxon>Ditrysia</taxon>
        <taxon>Tortricoidea</taxon>
        <taxon>Tortricidae</taxon>
        <taxon>Tortricinae</taxon>
        <taxon>Choristoneura</taxon>
    </lineage>
</organism>
<sequence length="457" mass="52277">MEENVALDSTKQKKFAKSIKGIKKLLKKKEGKPHVPAVLAPKDSESNEGKKKRKRPERGLVYLSHIPHGFYEHQMTEYFKQFGMVTNVRVIRSPRTGRSKGFGFVEFREPAVAEIVAETMNNYLMGKRLIKAVVIPSEKQRRAKRKHWTATHNPTAERRNIQKKTHNADKDEEGDLKSARKLLKTHEKKIKKLSELGINYDFFKPVDVPEALLPKAQGQEESKPIVKVEGTKKKGKKAVETVEQKKAEPEAKKIKPTEVKSKKEKKVQENASMKQNEKQKKMKDAGVKIPENFIQLQQESGDESDSSLGFDSDEYEKMMEKYSDASSGDDSEDDGDDEVDEENDENSDEEELPQLIPIKAKKGKKQVLAPPPLPKNQKQQKPQNQVAKKPNQNQDAKKIQPVNQVFKPQHQGMKKGQPQPQGVKRKNTQHDVSPKKPKFEKKDNKQRKQFKKKNKAN</sequence>
<reference evidence="1 2" key="1">
    <citation type="journal article" date="2022" name="Genome Biol. Evol.">
        <title>The Spruce Budworm Genome: Reconstructing the Evolutionary History of Antifreeze Proteins.</title>
        <authorList>
            <person name="Beliveau C."/>
            <person name="Gagne P."/>
            <person name="Picq S."/>
            <person name="Vernygora O."/>
            <person name="Keeling C.I."/>
            <person name="Pinkney K."/>
            <person name="Doucet D."/>
            <person name="Wen F."/>
            <person name="Johnston J.S."/>
            <person name="Maaroufi H."/>
            <person name="Boyle B."/>
            <person name="Laroche J."/>
            <person name="Dewar K."/>
            <person name="Juretic N."/>
            <person name="Blackburn G."/>
            <person name="Nisole A."/>
            <person name="Brunet B."/>
            <person name="Brandao M."/>
            <person name="Lumley L."/>
            <person name="Duan J."/>
            <person name="Quan G."/>
            <person name="Lucarotti C.J."/>
            <person name="Roe A.D."/>
            <person name="Sperling F.A.H."/>
            <person name="Levesque R.C."/>
            <person name="Cusson M."/>
        </authorList>
    </citation>
    <scope>NUCLEOTIDE SEQUENCE [LARGE SCALE GENOMIC DNA]</scope>
    <source>
        <strain evidence="1">Glfc:IPQL:Cfum</strain>
    </source>
</reference>
<dbReference type="Proteomes" id="UP001064048">
    <property type="component" value="Chromosome 4"/>
</dbReference>
<protein>
    <submittedName>
        <fullName evidence="1">Uncharacterized protein</fullName>
    </submittedName>
</protein>
<evidence type="ECO:0000313" key="1">
    <source>
        <dbReference type="EMBL" id="KAI8424504.1"/>
    </source>
</evidence>
<evidence type="ECO:0000313" key="2">
    <source>
        <dbReference type="Proteomes" id="UP001064048"/>
    </source>
</evidence>
<name>A0ACC0JK56_CHOFU</name>
<gene>
    <name evidence="1" type="ORF">MSG28_002967</name>
</gene>
<proteinExistence type="predicted"/>
<keyword evidence="2" id="KW-1185">Reference proteome</keyword>